<organism evidence="1 2">
    <name type="scientific">Neofusicoccum parvum</name>
    <dbReference type="NCBI Taxonomy" id="310453"/>
    <lineage>
        <taxon>Eukaryota</taxon>
        <taxon>Fungi</taxon>
        <taxon>Dikarya</taxon>
        <taxon>Ascomycota</taxon>
        <taxon>Pezizomycotina</taxon>
        <taxon>Dothideomycetes</taxon>
        <taxon>Dothideomycetes incertae sedis</taxon>
        <taxon>Botryosphaeriales</taxon>
        <taxon>Botryosphaeriaceae</taxon>
        <taxon>Neofusicoccum</taxon>
    </lineage>
</organism>
<keyword evidence="2" id="KW-1185">Reference proteome</keyword>
<sequence>MGRQLHVYKPLADERAYIRLVLLQPGIPSDEIHIYLQDTPLQKFTSSESGGSLEKELKALSSPRKKAASDEEPGLALYEALSYTWGDQRNRKSVDIGPGGVKDIGMNLEEALRHLRRKDEVRVLWIDALSINQDDNKEKSAQVPLMGDVFRSASRVVMWLGAERDESTYALDLMRGLGSNIEVDWFHIKMKASDETLSDPSWTDEPFDDVEPHSLHALFMRPWFDRLWIRQEVFLASRDSILCCGLDELHWSVFCKAVFRIAAREIGKHRLGKEGQAFLKRVSIIVSICSPSPYGVLQLRQRLRPTKCNDQRDYIYGVLNIMTPSLGIKPDYGISTARVYEDLFMRFFSQQNDLNLPLSCDISTNEADLPSWPPAEA</sequence>
<accession>A0ACB5SFX0</accession>
<dbReference type="EMBL" id="BSXG01000326">
    <property type="protein sequence ID" value="GME37507.1"/>
    <property type="molecule type" value="Genomic_DNA"/>
</dbReference>
<protein>
    <submittedName>
        <fullName evidence="1">Heterokaryon incompatibility protein-domain-containing protein</fullName>
    </submittedName>
</protein>
<name>A0ACB5SFX0_9PEZI</name>
<gene>
    <name evidence="1" type="primary">g7955</name>
    <name evidence="1" type="ORF">NpPPO83_00007955</name>
</gene>
<reference evidence="1" key="1">
    <citation type="submission" date="2024-09" db="EMBL/GenBank/DDBJ databases">
        <title>Draft Genome Sequences of Neofusicoccum parvum.</title>
        <authorList>
            <person name="Ashida A."/>
            <person name="Camagna M."/>
            <person name="Tanaka A."/>
            <person name="Takemoto D."/>
        </authorList>
    </citation>
    <scope>NUCLEOTIDE SEQUENCE</scope>
    <source>
        <strain evidence="1">PPO83</strain>
    </source>
</reference>
<evidence type="ECO:0000313" key="1">
    <source>
        <dbReference type="EMBL" id="GME37507.1"/>
    </source>
</evidence>
<dbReference type="Proteomes" id="UP001165186">
    <property type="component" value="Unassembled WGS sequence"/>
</dbReference>
<evidence type="ECO:0000313" key="2">
    <source>
        <dbReference type="Proteomes" id="UP001165186"/>
    </source>
</evidence>
<comment type="caution">
    <text evidence="1">The sequence shown here is derived from an EMBL/GenBank/DDBJ whole genome shotgun (WGS) entry which is preliminary data.</text>
</comment>
<proteinExistence type="predicted"/>